<dbReference type="Pfam" id="PF07690">
    <property type="entry name" value="MFS_1"/>
    <property type="match status" value="1"/>
</dbReference>
<organism evidence="8 9">
    <name type="scientific">Streptomonospora salina</name>
    <dbReference type="NCBI Taxonomy" id="104205"/>
    <lineage>
        <taxon>Bacteria</taxon>
        <taxon>Bacillati</taxon>
        <taxon>Actinomycetota</taxon>
        <taxon>Actinomycetes</taxon>
        <taxon>Streptosporangiales</taxon>
        <taxon>Nocardiopsidaceae</taxon>
        <taxon>Streptomonospora</taxon>
    </lineage>
</organism>
<dbReference type="AlphaFoldDB" id="A0A841EB89"/>
<name>A0A841EB89_9ACTN</name>
<accession>A0A841EB89</accession>
<dbReference type="SUPFAM" id="SSF103473">
    <property type="entry name" value="MFS general substrate transporter"/>
    <property type="match status" value="1"/>
</dbReference>
<feature type="transmembrane region" description="Helical" evidence="7">
    <location>
        <begin position="432"/>
        <end position="456"/>
    </location>
</feature>
<dbReference type="GO" id="GO:0022857">
    <property type="term" value="F:transmembrane transporter activity"/>
    <property type="evidence" value="ECO:0007669"/>
    <property type="project" value="InterPro"/>
</dbReference>
<evidence type="ECO:0000256" key="7">
    <source>
        <dbReference type="SAM" id="Phobius"/>
    </source>
</evidence>
<feature type="transmembrane region" description="Helical" evidence="7">
    <location>
        <begin position="228"/>
        <end position="255"/>
    </location>
</feature>
<feature type="transmembrane region" description="Helical" evidence="7">
    <location>
        <begin position="462"/>
        <end position="484"/>
    </location>
</feature>
<evidence type="ECO:0000256" key="5">
    <source>
        <dbReference type="ARBA" id="ARBA00023136"/>
    </source>
</evidence>
<gene>
    <name evidence="8" type="ORF">HNR25_002084</name>
</gene>
<evidence type="ECO:0000313" key="8">
    <source>
        <dbReference type="EMBL" id="MBB5998333.1"/>
    </source>
</evidence>
<feature type="region of interest" description="Disordered" evidence="6">
    <location>
        <begin position="1"/>
        <end position="95"/>
    </location>
</feature>
<dbReference type="Gene3D" id="1.20.1250.20">
    <property type="entry name" value="MFS general substrate transporter like domains"/>
    <property type="match status" value="1"/>
</dbReference>
<keyword evidence="9" id="KW-1185">Reference proteome</keyword>
<proteinExistence type="predicted"/>
<feature type="transmembrane region" description="Helical" evidence="7">
    <location>
        <begin position="314"/>
        <end position="332"/>
    </location>
</feature>
<evidence type="ECO:0000256" key="1">
    <source>
        <dbReference type="ARBA" id="ARBA00004651"/>
    </source>
</evidence>
<feature type="compositionally biased region" description="Basic and acidic residues" evidence="6">
    <location>
        <begin position="1"/>
        <end position="12"/>
    </location>
</feature>
<comment type="subcellular location">
    <subcellularLocation>
        <location evidence="1">Cell membrane</location>
        <topology evidence="1">Multi-pass membrane protein</topology>
    </subcellularLocation>
</comment>
<dbReference type="GO" id="GO:0005886">
    <property type="term" value="C:plasma membrane"/>
    <property type="evidence" value="ECO:0007669"/>
    <property type="project" value="UniProtKB-SubCell"/>
</dbReference>
<feature type="transmembrane region" description="Helical" evidence="7">
    <location>
        <begin position="376"/>
        <end position="393"/>
    </location>
</feature>
<feature type="compositionally biased region" description="Low complexity" evidence="6">
    <location>
        <begin position="41"/>
        <end position="50"/>
    </location>
</feature>
<dbReference type="PRINTS" id="PR01988">
    <property type="entry name" value="EXPORTERBACE"/>
</dbReference>
<dbReference type="PANTHER" id="PTHR23513">
    <property type="entry name" value="INTEGRAL MEMBRANE EFFLUX PROTEIN-RELATED"/>
    <property type="match status" value="1"/>
</dbReference>
<feature type="transmembrane region" description="Helical" evidence="7">
    <location>
        <begin position="261"/>
        <end position="279"/>
    </location>
</feature>
<dbReference type="PANTHER" id="PTHR23513:SF11">
    <property type="entry name" value="STAPHYLOFERRIN A TRANSPORTER"/>
    <property type="match status" value="1"/>
</dbReference>
<feature type="transmembrane region" description="Helical" evidence="7">
    <location>
        <begin position="399"/>
        <end position="425"/>
    </location>
</feature>
<evidence type="ECO:0000256" key="6">
    <source>
        <dbReference type="SAM" id="MobiDB-lite"/>
    </source>
</evidence>
<feature type="transmembrane region" description="Helical" evidence="7">
    <location>
        <begin position="193"/>
        <end position="216"/>
    </location>
</feature>
<feature type="compositionally biased region" description="Low complexity" evidence="6">
    <location>
        <begin position="68"/>
        <end position="91"/>
    </location>
</feature>
<feature type="transmembrane region" description="Helical" evidence="7">
    <location>
        <begin position="344"/>
        <end position="364"/>
    </location>
</feature>
<keyword evidence="2" id="KW-1003">Cell membrane</keyword>
<keyword evidence="3 7" id="KW-0812">Transmembrane</keyword>
<dbReference type="InterPro" id="IPR011701">
    <property type="entry name" value="MFS"/>
</dbReference>
<evidence type="ECO:0000256" key="2">
    <source>
        <dbReference type="ARBA" id="ARBA00022475"/>
    </source>
</evidence>
<dbReference type="RefSeq" id="WP_312862460.1">
    <property type="nucleotide sequence ID" value="NZ_BAABKT010000014.1"/>
</dbReference>
<protein>
    <submittedName>
        <fullName evidence="8">Putative MFS family arabinose efflux permease</fullName>
    </submittedName>
</protein>
<dbReference type="InterPro" id="IPR022324">
    <property type="entry name" value="Bacilysin_exporter_BacE_put"/>
</dbReference>
<evidence type="ECO:0000313" key="9">
    <source>
        <dbReference type="Proteomes" id="UP000578077"/>
    </source>
</evidence>
<dbReference type="CDD" id="cd06173">
    <property type="entry name" value="MFS_MefA_like"/>
    <property type="match status" value="1"/>
</dbReference>
<feature type="transmembrane region" description="Helical" evidence="7">
    <location>
        <begin position="137"/>
        <end position="158"/>
    </location>
</feature>
<dbReference type="EMBL" id="JACHLY010000001">
    <property type="protein sequence ID" value="MBB5998333.1"/>
    <property type="molecule type" value="Genomic_DNA"/>
</dbReference>
<dbReference type="InterPro" id="IPR036259">
    <property type="entry name" value="MFS_trans_sf"/>
</dbReference>
<keyword evidence="5 7" id="KW-0472">Membrane</keyword>
<feature type="transmembrane region" description="Helical" evidence="7">
    <location>
        <begin position="107"/>
        <end position="131"/>
    </location>
</feature>
<sequence>MGDPHMDSREASVPRQARGTANPPPPETDAAGTGPDNTADPSSPRSPAAAVTEADRAASDPPAPSSPSGPDSPDGTAATGDSDGGSPPSSDWRSGYRDVLRVPEYRALWSAHALAITGNFLLNIALTVLVYQQTSSALAAGITLALTFIPQVVGGPLLSGLADIFPRRSVLIVCDVVRAVLVAAMGIPGLPTWAIWGLLFLSTLPLVPFGAARAALMSEIVQGERYIAGSAILQLTSQAGTLVGLAAGGWIVSVIGANSAVMYNGLTFLASAAIIHFGVRHRPAPRDEGGSRQSLWQATRDGTRVVLGDSRLRTLGMFAWLAGIYMMPYGLANPLADEAGGGSTAAGFIMAGPSLGAVAGGLVLTRLISPTTRMHMMGPLAVAASAPLLLWMADPPLWAIVALLITSGAAASYQFVANAAFVLCVPGEGRGLAFGLVAAGLQAAQGIGIALASLLVEVTSTQAVIVGAGAVGVLSALCLALHWSRISHSAIDLMNTPEPAAS</sequence>
<evidence type="ECO:0000256" key="3">
    <source>
        <dbReference type="ARBA" id="ARBA00022692"/>
    </source>
</evidence>
<evidence type="ECO:0000256" key="4">
    <source>
        <dbReference type="ARBA" id="ARBA00022989"/>
    </source>
</evidence>
<reference evidence="8 9" key="1">
    <citation type="submission" date="2020-08" db="EMBL/GenBank/DDBJ databases">
        <title>Sequencing the genomes of 1000 actinobacteria strains.</title>
        <authorList>
            <person name="Klenk H.-P."/>
        </authorList>
    </citation>
    <scope>NUCLEOTIDE SEQUENCE [LARGE SCALE GENOMIC DNA]</scope>
    <source>
        <strain evidence="8 9">DSM 44593</strain>
    </source>
</reference>
<dbReference type="Proteomes" id="UP000578077">
    <property type="component" value="Unassembled WGS sequence"/>
</dbReference>
<keyword evidence="4 7" id="KW-1133">Transmembrane helix</keyword>
<comment type="caution">
    <text evidence="8">The sequence shown here is derived from an EMBL/GenBank/DDBJ whole genome shotgun (WGS) entry which is preliminary data.</text>
</comment>
<feature type="transmembrane region" description="Helical" evidence="7">
    <location>
        <begin position="170"/>
        <end position="187"/>
    </location>
</feature>